<feature type="transmembrane region" description="Helical" evidence="6">
    <location>
        <begin position="27"/>
        <end position="47"/>
    </location>
</feature>
<feature type="transmembrane region" description="Helical" evidence="6">
    <location>
        <begin position="199"/>
        <end position="222"/>
    </location>
</feature>
<reference evidence="8 9" key="1">
    <citation type="journal article" date="2011" name="J. Bacteriol.">
        <title>Complete genome sequence of the thermoacidophilic crenarchaeon Thermoproteus uzoniensis 768-20.</title>
        <authorList>
            <person name="Mardanov A.V."/>
            <person name="Gumerov V.M."/>
            <person name="Beletsky A.V."/>
            <person name="Prokofeva M.I."/>
            <person name="Bonch-Osmolovskaya E.A."/>
            <person name="Ravin N.V."/>
            <person name="Skryabin K.G."/>
        </authorList>
    </citation>
    <scope>NUCLEOTIDE SEQUENCE [LARGE SCALE GENOMIC DNA]</scope>
    <source>
        <strain evidence="8 9">768-20</strain>
    </source>
</reference>
<feature type="transmembrane region" description="Helical" evidence="6">
    <location>
        <begin position="53"/>
        <end position="72"/>
    </location>
</feature>
<evidence type="ECO:0000256" key="1">
    <source>
        <dbReference type="ARBA" id="ARBA00004651"/>
    </source>
</evidence>
<keyword evidence="5 6" id="KW-0472">Membrane</keyword>
<keyword evidence="4 6" id="KW-1133">Transmembrane helix</keyword>
<dbReference type="RefSeq" id="WP_013679751.1">
    <property type="nucleotide sequence ID" value="NC_015315.1"/>
</dbReference>
<evidence type="ECO:0000256" key="2">
    <source>
        <dbReference type="ARBA" id="ARBA00022475"/>
    </source>
</evidence>
<dbReference type="InterPro" id="IPR056569">
    <property type="entry name" value="ArlJ-like"/>
</dbReference>
<evidence type="ECO:0000256" key="4">
    <source>
        <dbReference type="ARBA" id="ARBA00022989"/>
    </source>
</evidence>
<reference key="2">
    <citation type="submission" date="2011-03" db="EMBL/GenBank/DDBJ databases">
        <title>Complete genome sequence of the thermoacidophilic crenarchaeon Thermoproteus uzoniensis 768-20.</title>
        <authorList>
            <person name="Mardanov A.V."/>
            <person name="Gumerov V.M."/>
            <person name="Beletsky A.V."/>
            <person name="Prokofeva M.I."/>
            <person name="Bonch-Osmolovskaya E.A."/>
            <person name="Ravin N.V."/>
            <person name="Skryabin K.G."/>
        </authorList>
    </citation>
    <scope>NUCLEOTIDE SEQUENCE</scope>
    <source>
        <strain>768-20</strain>
    </source>
</reference>
<dbReference type="PANTHER" id="PTHR35402:SF1">
    <property type="entry name" value="TYPE II SECRETION SYSTEM PROTEIN GSPF DOMAIN-CONTAINING PROTEIN"/>
    <property type="match status" value="1"/>
</dbReference>
<keyword evidence="9" id="KW-1185">Reference proteome</keyword>
<comment type="subcellular location">
    <subcellularLocation>
        <location evidence="1">Cell membrane</location>
        <topology evidence="1">Multi-pass membrane protein</topology>
    </subcellularLocation>
</comment>
<evidence type="ECO:0000313" key="8">
    <source>
        <dbReference type="EMBL" id="AEA12415.1"/>
    </source>
</evidence>
<protein>
    <recommendedName>
        <fullName evidence="7">Type II secretion system protein GspF domain-containing protein</fullName>
    </recommendedName>
</protein>
<keyword evidence="3 6" id="KW-0812">Transmembrane</keyword>
<feature type="transmembrane region" description="Helical" evidence="6">
    <location>
        <begin position="544"/>
        <end position="562"/>
    </location>
</feature>
<evidence type="ECO:0000256" key="5">
    <source>
        <dbReference type="ARBA" id="ARBA00023136"/>
    </source>
</evidence>
<dbReference type="KEGG" id="tuz:TUZN_0932"/>
<dbReference type="OrthoDB" id="12374at2157"/>
<feature type="domain" description="Type II secretion system protein GspF" evidence="7">
    <location>
        <begin position="349"/>
        <end position="474"/>
    </location>
</feature>
<name>F2L5X0_THEU7</name>
<dbReference type="EMBL" id="CP002590">
    <property type="protein sequence ID" value="AEA12415.1"/>
    <property type="molecule type" value="Genomic_DNA"/>
</dbReference>
<dbReference type="PANTHER" id="PTHR35402">
    <property type="entry name" value="INTEGRAL MEMBRANE PROTEIN-RELATED"/>
    <property type="match status" value="1"/>
</dbReference>
<feature type="transmembrane region" description="Helical" evidence="6">
    <location>
        <begin position="512"/>
        <end position="532"/>
    </location>
</feature>
<organism evidence="8 9">
    <name type="scientific">Thermoproteus uzoniensis (strain 768-20)</name>
    <dbReference type="NCBI Taxonomy" id="999630"/>
    <lineage>
        <taxon>Archaea</taxon>
        <taxon>Thermoproteota</taxon>
        <taxon>Thermoprotei</taxon>
        <taxon>Thermoproteales</taxon>
        <taxon>Thermoproteaceae</taxon>
        <taxon>Thermoproteus</taxon>
    </lineage>
</organism>
<feature type="transmembrane region" description="Helical" evidence="6">
    <location>
        <begin position="456"/>
        <end position="475"/>
    </location>
</feature>
<proteinExistence type="predicted"/>
<evidence type="ECO:0000313" key="9">
    <source>
        <dbReference type="Proteomes" id="UP000008138"/>
    </source>
</evidence>
<evidence type="ECO:0000259" key="7">
    <source>
        <dbReference type="Pfam" id="PF00482"/>
    </source>
</evidence>
<feature type="transmembrane region" description="Helical" evidence="6">
    <location>
        <begin position="267"/>
        <end position="289"/>
    </location>
</feature>
<dbReference type="InterPro" id="IPR018076">
    <property type="entry name" value="T2SS_GspF_dom"/>
</dbReference>
<dbReference type="HOGENOM" id="CLU_483690_0_0_2"/>
<dbReference type="Pfam" id="PF00482">
    <property type="entry name" value="T2SSF"/>
    <property type="match status" value="1"/>
</dbReference>
<dbReference type="Gene3D" id="1.20.81.30">
    <property type="entry name" value="Type II secretion system (T2SS), domain F"/>
    <property type="match status" value="1"/>
</dbReference>
<evidence type="ECO:0000256" key="6">
    <source>
        <dbReference type="SAM" id="Phobius"/>
    </source>
</evidence>
<feature type="transmembrane region" description="Helical" evidence="6">
    <location>
        <begin position="234"/>
        <end position="255"/>
    </location>
</feature>
<dbReference type="GeneID" id="10360464"/>
<dbReference type="InterPro" id="IPR042094">
    <property type="entry name" value="T2SS_GspF_sf"/>
</dbReference>
<dbReference type="eggNOG" id="arCOG01808">
    <property type="taxonomic scope" value="Archaea"/>
</dbReference>
<dbReference type="STRING" id="999630.TUZN_0932"/>
<feature type="transmembrane region" description="Helical" evidence="6">
    <location>
        <begin position="309"/>
        <end position="329"/>
    </location>
</feature>
<keyword evidence="2" id="KW-1003">Cell membrane</keyword>
<sequence>MLKRLSPNQELAFVLGVKLEELRKTGLLLAGAMAGLGAAIAAFGILIHQTMFLMASLAVFLMAPILYLYPIFELKSRVGRLEGEMLPAAVYATIYAAAERDMSEGFFAVANNPGVAPTLASLVKGVERLQIKRLIPTPYEALGEAARLFEGSKVADFLVTISVARTIGLSQYIQARDLLRSVLFELKTAYARLAENLKVLGEVILVFFGVLPLMLFIMTSIFYGPNTSIQLPAYTFVAIPLMTLALALLVDSAYPKTPEKFTRLYRLYGIGAGIGAVVGVASYFLLSALPLPIHVSSQQGAIFLPDIKNAYVIAIALGLGSMAATAFVIPKYLAESSRRWNITAALPFFTRDLSELVKTGLSPAQAVVRIMERKTYNKQFDRFMKGVMRQIASGKTFYEAMMAEGSKAPWFARVVLSATAEAERLGARHEIFAELADTSRELVDILKAARSNVRGAVIFGLMTIAIIAVMLGGVVKTLLFQVADYASGITTTVASNIPANIQLITWNEVPAVLRYSLLGVVINSVALGILVGKTGEGNFLASSLYGFIAALIATASVIASMFI</sequence>
<accession>F2L5X0</accession>
<dbReference type="GO" id="GO:0005886">
    <property type="term" value="C:plasma membrane"/>
    <property type="evidence" value="ECO:0007669"/>
    <property type="project" value="UniProtKB-SubCell"/>
</dbReference>
<dbReference type="AlphaFoldDB" id="F2L5X0"/>
<gene>
    <name evidence="8" type="ordered locus">TUZN_0932</name>
</gene>
<dbReference type="Proteomes" id="UP000008138">
    <property type="component" value="Chromosome"/>
</dbReference>
<evidence type="ECO:0000256" key="3">
    <source>
        <dbReference type="ARBA" id="ARBA00022692"/>
    </source>
</evidence>